<organism evidence="4">
    <name type="scientific">Salmonella enterica subsp. enterica serovar Kintambo</name>
    <dbReference type="NCBI Taxonomy" id="1192730"/>
    <lineage>
        <taxon>Bacteria</taxon>
        <taxon>Pseudomonadati</taxon>
        <taxon>Pseudomonadota</taxon>
        <taxon>Gammaproteobacteria</taxon>
        <taxon>Enterobacterales</taxon>
        <taxon>Enterobacteriaceae</taxon>
        <taxon>Salmonella</taxon>
    </lineage>
</organism>
<gene>
    <name evidence="4" type="ORF">DTU03_24405</name>
</gene>
<evidence type="ECO:0000256" key="1">
    <source>
        <dbReference type="ARBA" id="ARBA00022737"/>
    </source>
</evidence>
<dbReference type="InterPro" id="IPR036770">
    <property type="entry name" value="Ankyrin_rpt-contain_sf"/>
</dbReference>
<accession>A0A5W7S693</accession>
<proteinExistence type="predicted"/>
<dbReference type="InterPro" id="IPR002110">
    <property type="entry name" value="Ankyrin_rpt"/>
</dbReference>
<evidence type="ECO:0000256" key="3">
    <source>
        <dbReference type="PROSITE-ProRule" id="PRU00023"/>
    </source>
</evidence>
<feature type="repeat" description="ANK" evidence="3">
    <location>
        <begin position="110"/>
        <end position="142"/>
    </location>
</feature>
<dbReference type="PANTHER" id="PTHR24123">
    <property type="entry name" value="ANKYRIN REPEAT-CONTAINING"/>
    <property type="match status" value="1"/>
</dbReference>
<dbReference type="PROSITE" id="PS50297">
    <property type="entry name" value="ANK_REP_REGION"/>
    <property type="match status" value="2"/>
</dbReference>
<keyword evidence="1" id="KW-0677">Repeat</keyword>
<dbReference type="PROSITE" id="PS50088">
    <property type="entry name" value="ANK_REPEAT"/>
    <property type="match status" value="2"/>
</dbReference>
<sequence>MNRMELLKITLDAICKEDIPTLSLLLEKNEGLVHGTPYGEDNSYGYLDYIISKEYIRIIELFIEYGADVNRLNPGPLFKTPLCGAAYVGNIEIVNLLLDNGALVDGRDLTAITPLMIAAGAGHLSIVKILIERGAQLHRLGYIQRFFPIDFAISNGHNDCVSYLRDCGGFSVSDEYDWRRALGYPVIAHVSRNGGPIYPVGFSRIIKNNDFQFRLASIRAKDDPLFLFSAGLSVNNNPVEIGIALPNQWPLLDCYIEKNSKLSFPIDFLAVLAEFIYNGEKIEEGFYITRDSLGYENLGWPENVVALVAVDHKWNESVLDVEVTSKKDNVIKIFTFMPFTQELKSISSEVKIKKWCASKSKAKWSKFLLPLMY</sequence>
<evidence type="ECO:0000256" key="2">
    <source>
        <dbReference type="ARBA" id="ARBA00023043"/>
    </source>
</evidence>
<evidence type="ECO:0000313" key="4">
    <source>
        <dbReference type="EMBL" id="EBX8630605.1"/>
    </source>
</evidence>
<reference evidence="4" key="1">
    <citation type="submission" date="2018-07" db="EMBL/GenBank/DDBJ databases">
        <authorList>
            <person name="Ashton P.M."/>
            <person name="Dallman T."/>
            <person name="Nair S."/>
            <person name="De Pinna E."/>
            <person name="Peters T."/>
            <person name="Grant K."/>
        </authorList>
    </citation>
    <scope>NUCLEOTIDE SEQUENCE</scope>
    <source>
        <strain evidence="4">242348</strain>
    </source>
</reference>
<name>A0A5W7S693_SALET</name>
<protein>
    <submittedName>
        <fullName evidence="4">Ankyrin repeat domain-containing protein</fullName>
    </submittedName>
</protein>
<dbReference type="AlphaFoldDB" id="A0A5W7S693"/>
<dbReference type="SMART" id="SM00248">
    <property type="entry name" value="ANK"/>
    <property type="match status" value="4"/>
</dbReference>
<dbReference type="PANTHER" id="PTHR24123:SF33">
    <property type="entry name" value="PROTEIN HOS4"/>
    <property type="match status" value="1"/>
</dbReference>
<dbReference type="SUPFAM" id="SSF48403">
    <property type="entry name" value="Ankyrin repeat"/>
    <property type="match status" value="1"/>
</dbReference>
<dbReference type="EMBL" id="AAHMLI010000056">
    <property type="protein sequence ID" value="EBX8630605.1"/>
    <property type="molecule type" value="Genomic_DNA"/>
</dbReference>
<keyword evidence="2 3" id="KW-0040">ANK repeat</keyword>
<dbReference type="Pfam" id="PF12796">
    <property type="entry name" value="Ank_2"/>
    <property type="match status" value="1"/>
</dbReference>
<dbReference type="InterPro" id="IPR051165">
    <property type="entry name" value="Multifunctional_ANK_Repeat"/>
</dbReference>
<dbReference type="Gene3D" id="1.25.40.20">
    <property type="entry name" value="Ankyrin repeat-containing domain"/>
    <property type="match status" value="1"/>
</dbReference>
<feature type="repeat" description="ANK" evidence="3">
    <location>
        <begin position="77"/>
        <end position="109"/>
    </location>
</feature>
<comment type="caution">
    <text evidence="4">The sequence shown here is derived from an EMBL/GenBank/DDBJ whole genome shotgun (WGS) entry which is preliminary data.</text>
</comment>